<reference evidence="1 2" key="1">
    <citation type="submission" date="2024-02" db="EMBL/GenBank/DDBJ databases">
        <authorList>
            <person name="Chen Y."/>
            <person name="Shah S."/>
            <person name="Dougan E. K."/>
            <person name="Thang M."/>
            <person name="Chan C."/>
        </authorList>
    </citation>
    <scope>NUCLEOTIDE SEQUENCE [LARGE SCALE GENOMIC DNA]</scope>
</reference>
<accession>A0ABP0H9B7</accession>
<dbReference type="EMBL" id="CAXAMN010000173">
    <property type="protein sequence ID" value="CAK8986787.1"/>
    <property type="molecule type" value="Genomic_DNA"/>
</dbReference>
<proteinExistence type="predicted"/>
<organism evidence="1 2">
    <name type="scientific">Durusdinium trenchii</name>
    <dbReference type="NCBI Taxonomy" id="1381693"/>
    <lineage>
        <taxon>Eukaryota</taxon>
        <taxon>Sar</taxon>
        <taxon>Alveolata</taxon>
        <taxon>Dinophyceae</taxon>
        <taxon>Suessiales</taxon>
        <taxon>Symbiodiniaceae</taxon>
        <taxon>Durusdinium</taxon>
    </lineage>
</organism>
<comment type="caution">
    <text evidence="1">The sequence shown here is derived from an EMBL/GenBank/DDBJ whole genome shotgun (WGS) entry which is preliminary data.</text>
</comment>
<name>A0ABP0H9B7_9DINO</name>
<feature type="non-terminal residue" evidence="1">
    <location>
        <position position="498"/>
    </location>
</feature>
<dbReference type="Proteomes" id="UP001642484">
    <property type="component" value="Unassembled WGS sequence"/>
</dbReference>
<protein>
    <submittedName>
        <fullName evidence="1">Uncharacterized protein</fullName>
    </submittedName>
</protein>
<gene>
    <name evidence="1" type="ORF">CCMP2556_LOCUS623</name>
</gene>
<sequence length="498" mass="57158">MLCPIRWCQKVCTVHPSCITLPALVEAEIDGQPCLTSGSVETAVLWPWDLLHWLFTSGKLLQWISDDPTSAGEKVSQYWQHAKNQEWFSDHNLQEASFSTCVPIFWHADGVKIYKAQKAWVYSFCSATTKGESTKTRLLFTLVRETHIKKYDTHDAMARHIAYVMRVLGRGVFPLEGPDGKPFPPGSREYLRAGTNFANGWQFLFAGFRGDWEARVICHKFERNYAAKHICERCPASRTGLYTFGNLLPDAPYKSVQWTHEEYLSSCSRHRVSQWAHVPGWRRERNLEGSFETLGTEDLLHVLHQGVACVAIPSLISGHIEAKCPGCTLAAVDRVLGTEVWNHYRSWCLAHRKPGCSHRFNSTRFGREHWNGFPELQSVYKAAVVKDMIAWASSFLCDALGTCAGSDLRCYTMYALHRFQSNMDESSEFFWPEKALETANFARIFLVFYQRLAQLNRLHGGEDLRNYKITPKFHSMTHLADYVQQTRRNPRFFAILQK</sequence>
<evidence type="ECO:0000313" key="1">
    <source>
        <dbReference type="EMBL" id="CAK8986787.1"/>
    </source>
</evidence>
<keyword evidence="2" id="KW-1185">Reference proteome</keyword>
<evidence type="ECO:0000313" key="2">
    <source>
        <dbReference type="Proteomes" id="UP001642484"/>
    </source>
</evidence>